<dbReference type="Proteomes" id="UP001201262">
    <property type="component" value="Unassembled WGS sequence"/>
</dbReference>
<organism evidence="4 5">
    <name type="scientific">Talaromyces proteolyticus</name>
    <dbReference type="NCBI Taxonomy" id="1131652"/>
    <lineage>
        <taxon>Eukaryota</taxon>
        <taxon>Fungi</taxon>
        <taxon>Dikarya</taxon>
        <taxon>Ascomycota</taxon>
        <taxon>Pezizomycotina</taxon>
        <taxon>Eurotiomycetes</taxon>
        <taxon>Eurotiomycetidae</taxon>
        <taxon>Eurotiales</taxon>
        <taxon>Trichocomaceae</taxon>
        <taxon>Talaromyces</taxon>
        <taxon>Talaromyces sect. Bacilispori</taxon>
    </lineage>
</organism>
<gene>
    <name evidence="4" type="ORF">BGW36DRAFT_383771</name>
</gene>
<comment type="similarity">
    <text evidence="2">Belongs to the NAD(P)-dependent epimerase/dehydratase family. Dihydroflavonol-4-reductase subfamily.</text>
</comment>
<feature type="domain" description="NAD-dependent epimerase/dehydratase" evidence="3">
    <location>
        <begin position="14"/>
        <end position="260"/>
    </location>
</feature>
<dbReference type="InterPro" id="IPR050425">
    <property type="entry name" value="NAD(P)_dehydrat-like"/>
</dbReference>
<keyword evidence="5" id="KW-1185">Reference proteome</keyword>
<dbReference type="PANTHER" id="PTHR10366:SF562">
    <property type="entry name" value="ALDEHYDE REDUCTASE II (AFU_ORTHOLOGUE AFUA_1G11360)"/>
    <property type="match status" value="1"/>
</dbReference>
<protein>
    <recommendedName>
        <fullName evidence="3">NAD-dependent epimerase/dehydratase domain-containing protein</fullName>
    </recommendedName>
</protein>
<dbReference type="GeneID" id="70247000"/>
<comment type="caution">
    <text evidence="4">The sequence shown here is derived from an EMBL/GenBank/DDBJ whole genome shotgun (WGS) entry which is preliminary data.</text>
</comment>
<reference evidence="4" key="1">
    <citation type="submission" date="2021-12" db="EMBL/GenBank/DDBJ databases">
        <title>Convergent genome expansion in fungi linked to evolution of root-endophyte symbiosis.</title>
        <authorList>
            <consortium name="DOE Joint Genome Institute"/>
            <person name="Ke Y.-H."/>
            <person name="Bonito G."/>
            <person name="Liao H.-L."/>
            <person name="Looney B."/>
            <person name="Rojas-Flechas A."/>
            <person name="Nash J."/>
            <person name="Hameed K."/>
            <person name="Schadt C."/>
            <person name="Martin F."/>
            <person name="Crous P.W."/>
            <person name="Miettinen O."/>
            <person name="Magnuson J.K."/>
            <person name="Labbe J."/>
            <person name="Jacobson D."/>
            <person name="Doktycz M.J."/>
            <person name="Veneault-Fourrey C."/>
            <person name="Kuo A."/>
            <person name="Mondo S."/>
            <person name="Calhoun S."/>
            <person name="Riley R."/>
            <person name="Ohm R."/>
            <person name="LaButti K."/>
            <person name="Andreopoulos B."/>
            <person name="Pangilinan J."/>
            <person name="Nolan M."/>
            <person name="Tritt A."/>
            <person name="Clum A."/>
            <person name="Lipzen A."/>
            <person name="Daum C."/>
            <person name="Barry K."/>
            <person name="Grigoriev I.V."/>
            <person name="Vilgalys R."/>
        </authorList>
    </citation>
    <scope>NUCLEOTIDE SEQUENCE</scope>
    <source>
        <strain evidence="4">PMI_201</strain>
    </source>
</reference>
<dbReference type="Gene3D" id="3.40.50.720">
    <property type="entry name" value="NAD(P)-binding Rossmann-like Domain"/>
    <property type="match status" value="1"/>
</dbReference>
<keyword evidence="1" id="KW-0560">Oxidoreductase</keyword>
<dbReference type="Pfam" id="PF01370">
    <property type="entry name" value="Epimerase"/>
    <property type="match status" value="1"/>
</dbReference>
<evidence type="ECO:0000256" key="1">
    <source>
        <dbReference type="ARBA" id="ARBA00023002"/>
    </source>
</evidence>
<evidence type="ECO:0000313" key="4">
    <source>
        <dbReference type="EMBL" id="KAH8693804.1"/>
    </source>
</evidence>
<dbReference type="InterPro" id="IPR036291">
    <property type="entry name" value="NAD(P)-bd_dom_sf"/>
</dbReference>
<accession>A0AAD4PXX5</accession>
<dbReference type="SUPFAM" id="SSF51735">
    <property type="entry name" value="NAD(P)-binding Rossmann-fold domains"/>
    <property type="match status" value="1"/>
</dbReference>
<evidence type="ECO:0000256" key="2">
    <source>
        <dbReference type="ARBA" id="ARBA00023445"/>
    </source>
</evidence>
<dbReference type="InterPro" id="IPR001509">
    <property type="entry name" value="Epimerase_deHydtase"/>
</dbReference>
<proteinExistence type="inferred from homology"/>
<dbReference type="RefSeq" id="XP_046069474.1">
    <property type="nucleotide sequence ID" value="XM_046216713.1"/>
</dbReference>
<evidence type="ECO:0000259" key="3">
    <source>
        <dbReference type="Pfam" id="PF01370"/>
    </source>
</evidence>
<name>A0AAD4PXX5_9EURO</name>
<sequence length="341" mass="37688">MARTNYIISQGSRILVTGANGYIASHVCDILLGLGYDVRGTVRSEKPWLDSYFEHKYGKGRFEAVVVPSLDSEDTWKAIVQGVSGIAHIASDLSMNPDAKAVIPWVVNATLNALQAASGQPSVKRVVLTSSSAAAFISQPNVKGITVDADTWNDAAVKAAWDDSLPDEERAYHIYSASKTLSEREAWGWVRKNHPSFGFNTIVPNTNYGRVLCPEISGSTMTWTGVLLEGDDTVIRKFPPQWFVDVEDTARLHVIALLDPTVESERIFAFAEKFNWNDIVRILKELRPDNRSIPDPPGNEGRDLSEIVLAPKAEKMIQTFFGRRGWVGLKESLAAGIEGRW</sequence>
<dbReference type="GO" id="GO:0016616">
    <property type="term" value="F:oxidoreductase activity, acting on the CH-OH group of donors, NAD or NADP as acceptor"/>
    <property type="evidence" value="ECO:0007669"/>
    <property type="project" value="TreeGrafter"/>
</dbReference>
<dbReference type="EMBL" id="JAJTJA010000009">
    <property type="protein sequence ID" value="KAH8693804.1"/>
    <property type="molecule type" value="Genomic_DNA"/>
</dbReference>
<dbReference type="AlphaFoldDB" id="A0AAD4PXX5"/>
<dbReference type="PANTHER" id="PTHR10366">
    <property type="entry name" value="NAD DEPENDENT EPIMERASE/DEHYDRATASE"/>
    <property type="match status" value="1"/>
</dbReference>
<evidence type="ECO:0000313" key="5">
    <source>
        <dbReference type="Proteomes" id="UP001201262"/>
    </source>
</evidence>